<accession>A0A381V319</accession>
<sequence>MGFDIEGIASTEAVGEYFRNNVWWWRPMAGAIESTCSDLLTEKQKQGLYYNDGVEYEDELAINIAGRLEENMDKLEVYVRPIQEQLNFKTSKGVEFEYPFSIENVKAFIEFARHSGGFKIW</sequence>
<evidence type="ECO:0000313" key="1">
    <source>
        <dbReference type="EMBL" id="SVA34780.1"/>
    </source>
</evidence>
<gene>
    <name evidence="1" type="ORF">METZ01_LOCUS87634</name>
</gene>
<proteinExistence type="predicted"/>
<reference evidence="1" key="1">
    <citation type="submission" date="2018-05" db="EMBL/GenBank/DDBJ databases">
        <authorList>
            <person name="Lanie J.A."/>
            <person name="Ng W.-L."/>
            <person name="Kazmierczak K.M."/>
            <person name="Andrzejewski T.M."/>
            <person name="Davidsen T.M."/>
            <person name="Wayne K.J."/>
            <person name="Tettelin H."/>
            <person name="Glass J.I."/>
            <person name="Rusch D."/>
            <person name="Podicherti R."/>
            <person name="Tsui H.-C.T."/>
            <person name="Winkler M.E."/>
        </authorList>
    </citation>
    <scope>NUCLEOTIDE SEQUENCE</scope>
</reference>
<dbReference type="AlphaFoldDB" id="A0A381V319"/>
<dbReference type="EMBL" id="UINC01007724">
    <property type="protein sequence ID" value="SVA34780.1"/>
    <property type="molecule type" value="Genomic_DNA"/>
</dbReference>
<organism evidence="1">
    <name type="scientific">marine metagenome</name>
    <dbReference type="NCBI Taxonomy" id="408172"/>
    <lineage>
        <taxon>unclassified sequences</taxon>
        <taxon>metagenomes</taxon>
        <taxon>ecological metagenomes</taxon>
    </lineage>
</organism>
<protein>
    <submittedName>
        <fullName evidence="1">Uncharacterized protein</fullName>
    </submittedName>
</protein>
<name>A0A381V319_9ZZZZ</name>